<dbReference type="CDD" id="cd04496">
    <property type="entry name" value="SSB_OBF"/>
    <property type="match status" value="1"/>
</dbReference>
<dbReference type="GO" id="GO:0003697">
    <property type="term" value="F:single-stranded DNA binding"/>
    <property type="evidence" value="ECO:0007669"/>
    <property type="project" value="UniProtKB-UniRule"/>
</dbReference>
<dbReference type="PANTHER" id="PTHR10302">
    <property type="entry name" value="SINGLE-STRANDED DNA-BINDING PROTEIN"/>
    <property type="match status" value="1"/>
</dbReference>
<dbReference type="Pfam" id="PF00436">
    <property type="entry name" value="SSB"/>
    <property type="match status" value="1"/>
</dbReference>
<reference evidence="5" key="2">
    <citation type="journal article" date="2021" name="Microbiol. Resour. Announc.">
        <title>Complete Genome Sequence of Polycladomyces abyssicola JIR-001T, Isolated from Hemipelagic Sediment in Deep Seawater.</title>
        <authorList>
            <person name="Tsubouchi T."/>
            <person name="Kaneko Y."/>
        </authorList>
    </citation>
    <scope>NUCLEOTIDE SEQUENCE</scope>
    <source>
        <strain evidence="5">JIR-001</strain>
    </source>
</reference>
<comment type="function">
    <text evidence="2">Plays an important role in DNA replication, recombination and repair. Binds to ssDNA and to an array of partner proteins to recruit them to their sites of action during DNA metabolism.</text>
</comment>
<sequence>MLNRVVLIGRLTRDPELRYTPSGVAVASFTIAVDRRFTNQQGERETDFIPIVTWRQLAENCANYLKKGRLVGVDGRLQVRSYENNEGRRVWVTEVVADDVRFLEPAGGASRNPGMEGDSQRFSPKSNNDFDDPFADDGKPIDISDDDLPF</sequence>
<dbReference type="Gene3D" id="2.40.50.140">
    <property type="entry name" value="Nucleic acid-binding proteins"/>
    <property type="match status" value="1"/>
</dbReference>
<feature type="region of interest" description="Disordered" evidence="4">
    <location>
        <begin position="104"/>
        <end position="150"/>
    </location>
</feature>
<dbReference type="InterPro" id="IPR012340">
    <property type="entry name" value="NA-bd_OB-fold"/>
</dbReference>
<evidence type="ECO:0000313" key="6">
    <source>
        <dbReference type="Proteomes" id="UP000677436"/>
    </source>
</evidence>
<accession>A0A8D5UJP1</accession>
<evidence type="ECO:0000256" key="2">
    <source>
        <dbReference type="HAMAP-Rule" id="MF_00984"/>
    </source>
</evidence>
<dbReference type="GO" id="GO:0009295">
    <property type="term" value="C:nucleoid"/>
    <property type="evidence" value="ECO:0007669"/>
    <property type="project" value="TreeGrafter"/>
</dbReference>
<dbReference type="EMBL" id="AP024601">
    <property type="protein sequence ID" value="BCU83394.1"/>
    <property type="molecule type" value="Genomic_DNA"/>
</dbReference>
<feature type="short sequence motif" description="Important for interaction with partner proteins" evidence="2">
    <location>
        <begin position="145"/>
        <end position="150"/>
    </location>
</feature>
<dbReference type="Proteomes" id="UP000677436">
    <property type="component" value="Chromosome"/>
</dbReference>
<dbReference type="GO" id="GO:0006281">
    <property type="term" value="P:DNA repair"/>
    <property type="evidence" value="ECO:0007669"/>
    <property type="project" value="UniProtKB-UniRule"/>
</dbReference>
<dbReference type="InterPro" id="IPR000424">
    <property type="entry name" value="Primosome_PriB/ssb"/>
</dbReference>
<dbReference type="FunFam" id="2.40.50.140:FF:000084">
    <property type="entry name" value="Single-stranded DNA-binding protein"/>
    <property type="match status" value="1"/>
</dbReference>
<dbReference type="GO" id="GO:0006310">
    <property type="term" value="P:DNA recombination"/>
    <property type="evidence" value="ECO:0007669"/>
    <property type="project" value="UniProtKB-UniRule"/>
</dbReference>
<dbReference type="NCBIfam" id="TIGR00621">
    <property type="entry name" value="ssb"/>
    <property type="match status" value="1"/>
</dbReference>
<protein>
    <recommendedName>
        <fullName evidence="2 3">Single-stranded DNA-binding protein</fullName>
        <shortName evidence="2">SSB</shortName>
    </recommendedName>
</protein>
<comment type="subunit">
    <text evidence="2">Homotetramer.</text>
</comment>
<dbReference type="AlphaFoldDB" id="A0A8D5UJP1"/>
<dbReference type="RefSeq" id="WP_212773613.1">
    <property type="nucleotide sequence ID" value="NZ_AP024601.1"/>
</dbReference>
<dbReference type="KEGG" id="pabs:JIR001_31770"/>
<keyword evidence="2" id="KW-0227">DNA damage</keyword>
<dbReference type="PANTHER" id="PTHR10302:SF27">
    <property type="entry name" value="SINGLE-STRANDED DNA-BINDING PROTEIN"/>
    <property type="match status" value="1"/>
</dbReference>
<keyword evidence="6" id="KW-1185">Reference proteome</keyword>
<gene>
    <name evidence="5" type="primary">ssbA</name>
    <name evidence="5" type="ORF">JIR001_31770</name>
</gene>
<evidence type="ECO:0000256" key="1">
    <source>
        <dbReference type="ARBA" id="ARBA00023125"/>
    </source>
</evidence>
<proteinExistence type="inferred from homology"/>
<dbReference type="SUPFAM" id="SSF50249">
    <property type="entry name" value="Nucleic acid-binding proteins"/>
    <property type="match status" value="1"/>
</dbReference>
<name>A0A8D5UJP1_9BACL</name>
<keyword evidence="1 2" id="KW-0238">DNA-binding</keyword>
<dbReference type="GO" id="GO:0006260">
    <property type="term" value="P:DNA replication"/>
    <property type="evidence" value="ECO:0007669"/>
    <property type="project" value="UniProtKB-UniRule"/>
</dbReference>
<organism evidence="5 6">
    <name type="scientific">Polycladomyces abyssicola</name>
    <dbReference type="NCBI Taxonomy" id="1125966"/>
    <lineage>
        <taxon>Bacteria</taxon>
        <taxon>Bacillati</taxon>
        <taxon>Bacillota</taxon>
        <taxon>Bacilli</taxon>
        <taxon>Bacillales</taxon>
        <taxon>Thermoactinomycetaceae</taxon>
        <taxon>Polycladomyces</taxon>
    </lineage>
</organism>
<evidence type="ECO:0000313" key="5">
    <source>
        <dbReference type="EMBL" id="BCU83394.1"/>
    </source>
</evidence>
<evidence type="ECO:0000256" key="4">
    <source>
        <dbReference type="SAM" id="MobiDB-lite"/>
    </source>
</evidence>
<dbReference type="InterPro" id="IPR011344">
    <property type="entry name" value="ssDNA-bd"/>
</dbReference>
<reference evidence="5" key="1">
    <citation type="journal article" date="2013" name="Int. J. Syst. Evol. Microbiol.">
        <title>Polycladomyces abyssicola gen. nov., sp. nov., a thermophilic filamentous bacterium isolated from hemipelagic sediment.</title>
        <authorList>
            <person name="Tsubouchi T."/>
            <person name="Shimane Y."/>
            <person name="Mori K."/>
            <person name="Usui K."/>
            <person name="Hiraki T."/>
            <person name="Tame A."/>
            <person name="Uematsu K."/>
            <person name="Maruyama T."/>
            <person name="Hatada Y."/>
        </authorList>
    </citation>
    <scope>NUCLEOTIDE SEQUENCE</scope>
    <source>
        <strain evidence="5">JIR-001</strain>
    </source>
</reference>
<evidence type="ECO:0000256" key="3">
    <source>
        <dbReference type="RuleBase" id="RU000524"/>
    </source>
</evidence>
<keyword evidence="2" id="KW-0235">DNA replication</keyword>
<dbReference type="HAMAP" id="MF_00984">
    <property type="entry name" value="SSB"/>
    <property type="match status" value="1"/>
</dbReference>
<keyword evidence="2" id="KW-0234">DNA repair</keyword>
<comment type="caution">
    <text evidence="2">Lacks conserved residue(s) required for the propagation of feature annotation.</text>
</comment>
<dbReference type="PROSITE" id="PS50935">
    <property type="entry name" value="SSB"/>
    <property type="match status" value="1"/>
</dbReference>
<keyword evidence="2" id="KW-0233">DNA recombination</keyword>